<comment type="subcellular location">
    <subcellularLocation>
        <location evidence="1">Periplasm</location>
    </subcellularLocation>
</comment>
<reference evidence="3 4" key="1">
    <citation type="submission" date="2017-08" db="EMBL/GenBank/DDBJ databases">
        <title>Infants hospitalized years apart are colonized by the same room-sourced microbial strains.</title>
        <authorList>
            <person name="Brooks B."/>
            <person name="Olm M.R."/>
            <person name="Firek B.A."/>
            <person name="Baker R."/>
            <person name="Thomas B.C."/>
            <person name="Morowitz M.J."/>
            <person name="Banfield J.F."/>
        </authorList>
    </citation>
    <scope>NUCLEOTIDE SEQUENCE [LARGE SCALE GENOMIC DNA]</scope>
    <source>
        <strain evidence="3">S2_005_002_R2_34</strain>
    </source>
</reference>
<dbReference type="GO" id="GO:0030288">
    <property type="term" value="C:outer membrane-bounded periplasmic space"/>
    <property type="evidence" value="ECO:0007669"/>
    <property type="project" value="UniProtKB-UniRule"/>
</dbReference>
<evidence type="ECO:0000313" key="3">
    <source>
        <dbReference type="EMBL" id="PZQ49263.1"/>
    </source>
</evidence>
<dbReference type="InterPro" id="IPR011990">
    <property type="entry name" value="TPR-like_helical_dom_sf"/>
</dbReference>
<organism evidence="3 4">
    <name type="scientific">Rhodovulum sulfidophilum</name>
    <name type="common">Rhodobacter sulfidophilus</name>
    <dbReference type="NCBI Taxonomy" id="35806"/>
    <lineage>
        <taxon>Bacteria</taxon>
        <taxon>Pseudomonadati</taxon>
        <taxon>Pseudomonadota</taxon>
        <taxon>Alphaproteobacteria</taxon>
        <taxon>Rhodobacterales</taxon>
        <taxon>Paracoccaceae</taxon>
        <taxon>Rhodovulum</taxon>
    </lineage>
</organism>
<feature type="coiled-coil region" evidence="1">
    <location>
        <begin position="88"/>
        <end position="156"/>
    </location>
</feature>
<dbReference type="EMBL" id="QFPW01000008">
    <property type="protein sequence ID" value="PZQ49263.1"/>
    <property type="molecule type" value="Genomic_DNA"/>
</dbReference>
<dbReference type="Proteomes" id="UP000249185">
    <property type="component" value="Unassembled WGS sequence"/>
</dbReference>
<keyword evidence="1" id="KW-0732">Signal</keyword>
<dbReference type="InterPro" id="IPR034706">
    <property type="entry name" value="CpoB"/>
</dbReference>
<dbReference type="InterPro" id="IPR019734">
    <property type="entry name" value="TPR_rpt"/>
</dbReference>
<dbReference type="Pfam" id="PF13174">
    <property type="entry name" value="TPR_6"/>
    <property type="match status" value="2"/>
</dbReference>
<keyword evidence="1" id="KW-0131">Cell cycle</keyword>
<comment type="caution">
    <text evidence="3">The sequence shown here is derived from an EMBL/GenBank/DDBJ whole genome shotgun (WGS) entry which is preliminary data.</text>
</comment>
<evidence type="ECO:0000256" key="2">
    <source>
        <dbReference type="SAM" id="MobiDB-lite"/>
    </source>
</evidence>
<feature type="compositionally biased region" description="Low complexity" evidence="2">
    <location>
        <begin position="199"/>
        <end position="210"/>
    </location>
</feature>
<dbReference type="GO" id="GO:0043093">
    <property type="term" value="P:FtsZ-dependent cytokinesis"/>
    <property type="evidence" value="ECO:0007669"/>
    <property type="project" value="UniProtKB-UniRule"/>
</dbReference>
<name>A0A2W5Q3D2_RHOSU</name>
<dbReference type="Gene3D" id="1.25.40.10">
    <property type="entry name" value="Tetratricopeptide repeat domain"/>
    <property type="match status" value="1"/>
</dbReference>
<proteinExistence type="inferred from homology"/>
<dbReference type="AlphaFoldDB" id="A0A2W5Q3D2"/>
<feature type="compositionally biased region" description="Low complexity" evidence="2">
    <location>
        <begin position="1"/>
        <end position="30"/>
    </location>
</feature>
<sequence>MADRGPPYARAPRGGPRSALPAPVGRTSVRLPRRPRRSRSRGFRPGGASGKFARVSRSDVPMLAFWRSAGAACAFLILVAGAARAENVADVQAELSKLNSQIGQLREELVKTGPVQGLPVAPATALTRLDQLEAELRRLTNRYDILANDIRRIVEDASNRVGDIEFRLTEIEGGDTAMLGQPAPLGGGLSDSRPPLPRGATATGTEAAGAATPQLAMTEKGDFDAAVAAQEGGDNARAAALFETFLATYPGGPLSSEAQFRRGEALSAGSDWRGAARSYLDAFSGAPEGPLAAKSLYRLGVSLGRLGQTEEACLTLAEVGSRYPGSEVTSDVATEQRALSCPS</sequence>
<keyword evidence="1" id="KW-0175">Coiled coil</keyword>
<keyword evidence="1" id="KW-0574">Periplasm</keyword>
<dbReference type="SUPFAM" id="SSF48452">
    <property type="entry name" value="TPR-like"/>
    <property type="match status" value="1"/>
</dbReference>
<accession>A0A2W5Q3D2</accession>
<comment type="function">
    <text evidence="1">Mediates coordination of peptidoglycan synthesis and outer membrane constriction during cell division.</text>
</comment>
<gene>
    <name evidence="1" type="primary">cpoB</name>
    <name evidence="3" type="ORF">DI556_11980</name>
</gene>
<protein>
    <recommendedName>
        <fullName evidence="1">Cell division coordinator CpoB</fullName>
    </recommendedName>
</protein>
<keyword evidence="1" id="KW-0132">Cell division</keyword>
<feature type="compositionally biased region" description="Basic residues" evidence="2">
    <location>
        <begin position="31"/>
        <end position="42"/>
    </location>
</feature>
<feature type="region of interest" description="Disordered" evidence="2">
    <location>
        <begin position="175"/>
        <end position="210"/>
    </location>
</feature>
<comment type="similarity">
    <text evidence="1">Belongs to the CpoB family.</text>
</comment>
<feature type="region of interest" description="Disordered" evidence="2">
    <location>
        <begin position="1"/>
        <end position="50"/>
    </location>
</feature>
<evidence type="ECO:0000256" key="1">
    <source>
        <dbReference type="HAMAP-Rule" id="MF_02066"/>
    </source>
</evidence>
<evidence type="ECO:0000313" key="4">
    <source>
        <dbReference type="Proteomes" id="UP000249185"/>
    </source>
</evidence>
<dbReference type="HAMAP" id="MF_02066">
    <property type="entry name" value="CpoB"/>
    <property type="match status" value="1"/>
</dbReference>